<name>A0AAU7C047_9LACO</name>
<evidence type="ECO:0000313" key="3">
    <source>
        <dbReference type="Proteomes" id="UP001456307"/>
    </source>
</evidence>
<reference evidence="2" key="1">
    <citation type="submission" date="2024-04" db="EMBL/GenBank/DDBJ databases">
        <title>Limosilactobacillus allomucosae sp. nov., a novel species isolated from wild boar faecal samples as a potential probiotics for domestic pigs.</title>
        <authorList>
            <person name="Chen B."/>
        </authorList>
    </citation>
    <scope>NUCLEOTIDE SEQUENCE</scope>
    <source>
        <strain evidence="2">WILCCON 0051</strain>
    </source>
</reference>
<keyword evidence="3" id="KW-1185">Reference proteome</keyword>
<dbReference type="KEGG" id="lalo:ABC765_05875"/>
<evidence type="ECO:0000313" key="2">
    <source>
        <dbReference type="EMBL" id="XBG94610.1"/>
    </source>
</evidence>
<dbReference type="EMBL" id="CP154878">
    <property type="protein sequence ID" value="XBG94610.1"/>
    <property type="molecule type" value="Genomic_DNA"/>
</dbReference>
<gene>
    <name evidence="1" type="ORF">AAVZ08_05855</name>
    <name evidence="2" type="ORF">ABC765_05875</name>
</gene>
<accession>A0AAU7C047</accession>
<dbReference type="Proteomes" id="UP001456307">
    <property type="component" value="Unassembled WGS sequence"/>
</dbReference>
<dbReference type="EMBL" id="JBCNVT010000001">
    <property type="protein sequence ID" value="MEO5286115.1"/>
    <property type="molecule type" value="Genomic_DNA"/>
</dbReference>
<sequence length="53" mass="6132">MRRRSKQVKRAQGAWETESQTEQLLAKWTVEGVVKKQPLEYSTTQQQALSALQ</sequence>
<reference evidence="1 3" key="2">
    <citation type="submission" date="2024-04" db="EMBL/GenBank/DDBJ databases">
        <title>Limosilactobacillus allomucosae sp. nov., a novel species isolated from wild boar faecal samples as potential probiotics for domestic pigs.</title>
        <authorList>
            <person name="Chen B."/>
        </authorList>
    </citation>
    <scope>NUCLEOTIDE SEQUENCE [LARGE SCALE GENOMIC DNA]</scope>
    <source>
        <strain evidence="1 3">WILCCON 0055</strain>
    </source>
</reference>
<dbReference type="AlphaFoldDB" id="A0AAU7C047"/>
<dbReference type="RefSeq" id="WP_270361306.1">
    <property type="nucleotide sequence ID" value="NZ_CP154878.1"/>
</dbReference>
<evidence type="ECO:0000313" key="1">
    <source>
        <dbReference type="EMBL" id="MEO5286115.1"/>
    </source>
</evidence>
<proteinExistence type="predicted"/>
<organism evidence="2">
    <name type="scientific">Limosilactobacillus allomucosae</name>
    <dbReference type="NCBI Taxonomy" id="3142938"/>
    <lineage>
        <taxon>Bacteria</taxon>
        <taxon>Bacillati</taxon>
        <taxon>Bacillota</taxon>
        <taxon>Bacilli</taxon>
        <taxon>Lactobacillales</taxon>
        <taxon>Lactobacillaceae</taxon>
        <taxon>Limosilactobacillus</taxon>
    </lineage>
</organism>
<protein>
    <submittedName>
        <fullName evidence="2">Uncharacterized protein</fullName>
    </submittedName>
</protein>